<sequence length="103" mass="10703">MVRFAMTTAVVLVAMAMVVSGGPNEAAAPNVLRSFRAKAAHDNQPPLRRAQFGGVRLPSVSVPHVNFVHSPANLAVEDVGREGRKAVQSVGNAVRSAGSALGF</sequence>
<feature type="signal peptide" evidence="1">
    <location>
        <begin position="1"/>
        <end position="21"/>
    </location>
</feature>
<gene>
    <name evidence="2" type="ORF">VBRA1451_LOCUS2187</name>
</gene>
<evidence type="ECO:0000313" key="2">
    <source>
        <dbReference type="EMBL" id="CAD9047133.1"/>
    </source>
</evidence>
<evidence type="ECO:0008006" key="3">
    <source>
        <dbReference type="Google" id="ProtNLM"/>
    </source>
</evidence>
<evidence type="ECO:0000256" key="1">
    <source>
        <dbReference type="SAM" id="SignalP"/>
    </source>
</evidence>
<name>A0A7S1NXJ4_9ALVE</name>
<dbReference type="EMBL" id="HBGB01003758">
    <property type="protein sequence ID" value="CAD9047133.1"/>
    <property type="molecule type" value="Transcribed_RNA"/>
</dbReference>
<proteinExistence type="predicted"/>
<accession>A0A7S1NXJ4</accession>
<protein>
    <recommendedName>
        <fullName evidence="3">Secreted protein</fullName>
    </recommendedName>
</protein>
<keyword evidence="1" id="KW-0732">Signal</keyword>
<dbReference type="AlphaFoldDB" id="A0A7S1NXJ4"/>
<reference evidence="2" key="1">
    <citation type="submission" date="2021-01" db="EMBL/GenBank/DDBJ databases">
        <authorList>
            <person name="Corre E."/>
            <person name="Pelletier E."/>
            <person name="Niang G."/>
            <person name="Scheremetjew M."/>
            <person name="Finn R."/>
            <person name="Kale V."/>
            <person name="Holt S."/>
            <person name="Cochrane G."/>
            <person name="Meng A."/>
            <person name="Brown T."/>
            <person name="Cohen L."/>
        </authorList>
    </citation>
    <scope>NUCLEOTIDE SEQUENCE</scope>
    <source>
        <strain evidence="2">CCMP3346</strain>
    </source>
</reference>
<organism evidence="2">
    <name type="scientific">Vitrella brassicaformis</name>
    <dbReference type="NCBI Taxonomy" id="1169539"/>
    <lineage>
        <taxon>Eukaryota</taxon>
        <taxon>Sar</taxon>
        <taxon>Alveolata</taxon>
        <taxon>Colpodellida</taxon>
        <taxon>Vitrellaceae</taxon>
        <taxon>Vitrella</taxon>
    </lineage>
</organism>
<feature type="chain" id="PRO_5030811063" description="Secreted protein" evidence="1">
    <location>
        <begin position="22"/>
        <end position="103"/>
    </location>
</feature>